<organism evidence="1">
    <name type="scientific">bioreactor metagenome</name>
    <dbReference type="NCBI Taxonomy" id="1076179"/>
    <lineage>
        <taxon>unclassified sequences</taxon>
        <taxon>metagenomes</taxon>
        <taxon>ecological metagenomes</taxon>
    </lineage>
</organism>
<dbReference type="EMBL" id="VSSQ01020514">
    <property type="protein sequence ID" value="MPM65436.1"/>
    <property type="molecule type" value="Genomic_DNA"/>
</dbReference>
<accession>A0A645BJP5</accession>
<protein>
    <submittedName>
        <fullName evidence="1">Uncharacterized protein</fullName>
    </submittedName>
</protein>
<sequence length="89" mass="9899">MIAVYRIKFYGVISLVIFKLHLPQVVGIVPGSRKPDGHKETFGVCCFSVDVDVQQVKGNHVDVFFACQRPGHVFDILQVIIRIGEAQCA</sequence>
<evidence type="ECO:0000313" key="1">
    <source>
        <dbReference type="EMBL" id="MPM65436.1"/>
    </source>
</evidence>
<comment type="caution">
    <text evidence="1">The sequence shown here is derived from an EMBL/GenBank/DDBJ whole genome shotgun (WGS) entry which is preliminary data.</text>
</comment>
<reference evidence="1" key="1">
    <citation type="submission" date="2019-08" db="EMBL/GenBank/DDBJ databases">
        <authorList>
            <person name="Kucharzyk K."/>
            <person name="Murdoch R.W."/>
            <person name="Higgins S."/>
            <person name="Loffler F."/>
        </authorList>
    </citation>
    <scope>NUCLEOTIDE SEQUENCE</scope>
</reference>
<proteinExistence type="predicted"/>
<gene>
    <name evidence="1" type="ORF">SDC9_112332</name>
</gene>
<name>A0A645BJP5_9ZZZZ</name>
<dbReference type="AlphaFoldDB" id="A0A645BJP5"/>